<evidence type="ECO:0000313" key="3">
    <source>
        <dbReference type="Proteomes" id="UP001054945"/>
    </source>
</evidence>
<proteinExistence type="predicted"/>
<name>A0AAV4VQW1_CAEEX</name>
<feature type="compositionally biased region" description="Basic residues" evidence="1">
    <location>
        <begin position="76"/>
        <end position="87"/>
    </location>
</feature>
<sequence length="103" mass="11598">MHQRELPCNGKVSTFLVQGSPKCGTRIPEKGSDRNGRPQRIRACLHPARKQCELAVTHESRYLYKQCLGRYLSKRRLRSPSKSRAAGRTHTDHSSAAAHSLFA</sequence>
<accession>A0AAV4VQW1</accession>
<dbReference type="AlphaFoldDB" id="A0AAV4VQW1"/>
<evidence type="ECO:0000256" key="1">
    <source>
        <dbReference type="SAM" id="MobiDB-lite"/>
    </source>
</evidence>
<gene>
    <name evidence="2" type="ORF">CEXT_138601</name>
</gene>
<protein>
    <submittedName>
        <fullName evidence="2">Uncharacterized protein</fullName>
    </submittedName>
</protein>
<dbReference type="EMBL" id="BPLR01014867">
    <property type="protein sequence ID" value="GIY71883.1"/>
    <property type="molecule type" value="Genomic_DNA"/>
</dbReference>
<dbReference type="Proteomes" id="UP001054945">
    <property type="component" value="Unassembled WGS sequence"/>
</dbReference>
<organism evidence="2 3">
    <name type="scientific">Caerostris extrusa</name>
    <name type="common">Bark spider</name>
    <name type="synonym">Caerostris bankana</name>
    <dbReference type="NCBI Taxonomy" id="172846"/>
    <lineage>
        <taxon>Eukaryota</taxon>
        <taxon>Metazoa</taxon>
        <taxon>Ecdysozoa</taxon>
        <taxon>Arthropoda</taxon>
        <taxon>Chelicerata</taxon>
        <taxon>Arachnida</taxon>
        <taxon>Araneae</taxon>
        <taxon>Araneomorphae</taxon>
        <taxon>Entelegynae</taxon>
        <taxon>Araneoidea</taxon>
        <taxon>Araneidae</taxon>
        <taxon>Caerostris</taxon>
    </lineage>
</organism>
<keyword evidence="3" id="KW-1185">Reference proteome</keyword>
<evidence type="ECO:0000313" key="2">
    <source>
        <dbReference type="EMBL" id="GIY71883.1"/>
    </source>
</evidence>
<feature type="region of interest" description="Disordered" evidence="1">
    <location>
        <begin position="76"/>
        <end position="103"/>
    </location>
</feature>
<comment type="caution">
    <text evidence="2">The sequence shown here is derived from an EMBL/GenBank/DDBJ whole genome shotgun (WGS) entry which is preliminary data.</text>
</comment>
<reference evidence="2 3" key="1">
    <citation type="submission" date="2021-06" db="EMBL/GenBank/DDBJ databases">
        <title>Caerostris extrusa draft genome.</title>
        <authorList>
            <person name="Kono N."/>
            <person name="Arakawa K."/>
        </authorList>
    </citation>
    <scope>NUCLEOTIDE SEQUENCE [LARGE SCALE GENOMIC DNA]</scope>
</reference>